<feature type="transmembrane region" description="Helical" evidence="2">
    <location>
        <begin position="243"/>
        <end position="260"/>
    </location>
</feature>
<dbReference type="InterPro" id="IPR037185">
    <property type="entry name" value="EmrE-like"/>
</dbReference>
<dbReference type="PANTHER" id="PTHR22911:SF137">
    <property type="entry name" value="SOLUTE CARRIER FAMILY 35 MEMBER G2-RELATED"/>
    <property type="match status" value="1"/>
</dbReference>
<evidence type="ECO:0000313" key="4">
    <source>
        <dbReference type="EMBL" id="RCJ38540.1"/>
    </source>
</evidence>
<comment type="caution">
    <text evidence="4">The sequence shown here is derived from an EMBL/GenBank/DDBJ whole genome shotgun (WGS) entry which is preliminary data.</text>
</comment>
<feature type="transmembrane region" description="Helical" evidence="2">
    <location>
        <begin position="179"/>
        <end position="199"/>
    </location>
</feature>
<dbReference type="GO" id="GO:0016020">
    <property type="term" value="C:membrane"/>
    <property type="evidence" value="ECO:0007669"/>
    <property type="project" value="InterPro"/>
</dbReference>
<dbReference type="PANTHER" id="PTHR22911">
    <property type="entry name" value="ACYL-MALONYL CONDENSING ENZYME-RELATED"/>
    <property type="match status" value="1"/>
</dbReference>
<evidence type="ECO:0000313" key="5">
    <source>
        <dbReference type="Proteomes" id="UP000252085"/>
    </source>
</evidence>
<evidence type="ECO:0000259" key="3">
    <source>
        <dbReference type="Pfam" id="PF00892"/>
    </source>
</evidence>
<dbReference type="SUPFAM" id="SSF103481">
    <property type="entry name" value="Multidrug resistance efflux transporter EmrE"/>
    <property type="match status" value="2"/>
</dbReference>
<keyword evidence="2" id="KW-0472">Membrane</keyword>
<evidence type="ECO:0000256" key="1">
    <source>
        <dbReference type="ARBA" id="ARBA00007362"/>
    </source>
</evidence>
<sequence length="327" mass="35651">MLGILTVLLSSFVLTFHNVTVRVLFSEHLVLGLFLLGGYVKPDLQNSFLLMFMRMLLVVPLMASLSFKLYPSAWTELQDLFTRDASGALCERRDVLIQALGCGVLMFVYIASLYIAIGLIPTGIALTLFFTYPVFTALLSWRFFGDRPTLFRWLVMAIILVGSALTIPQSSPTYSSHTIAIGIFASFGAGIVYAFYCIIAQKCLEKFHPIPFTWISFACTLLLSGISLLFWPGKNAQLDWTPLWIGSIFSGLVSFLGHTLNNVGIRMVGASTASIIGSSSPALTALVAWITINETLNVIQSVGIGVVTLGIALLSAEGFVKSLKIRG</sequence>
<protein>
    <submittedName>
        <fullName evidence="4">Transporter</fullName>
    </submittedName>
</protein>
<accession>A0A367RS46</accession>
<feature type="transmembrane region" description="Helical" evidence="2">
    <location>
        <begin position="272"/>
        <end position="292"/>
    </location>
</feature>
<dbReference type="EMBL" id="LXQE01000117">
    <property type="protein sequence ID" value="RCJ38540.1"/>
    <property type="molecule type" value="Genomic_DNA"/>
</dbReference>
<feature type="transmembrane region" description="Helical" evidence="2">
    <location>
        <begin position="123"/>
        <end position="143"/>
    </location>
</feature>
<dbReference type="Gene3D" id="1.10.3730.20">
    <property type="match status" value="1"/>
</dbReference>
<dbReference type="InterPro" id="IPR000620">
    <property type="entry name" value="EamA_dom"/>
</dbReference>
<keyword evidence="2" id="KW-1133">Transmembrane helix</keyword>
<dbReference type="AlphaFoldDB" id="A0A367RS46"/>
<feature type="transmembrane region" description="Helical" evidence="2">
    <location>
        <begin position="150"/>
        <end position="167"/>
    </location>
</feature>
<feature type="domain" description="EamA" evidence="3">
    <location>
        <begin position="46"/>
        <end position="166"/>
    </location>
</feature>
<dbReference type="Proteomes" id="UP000252085">
    <property type="component" value="Unassembled WGS sequence"/>
</dbReference>
<gene>
    <name evidence="4" type="ORF">A6769_09070</name>
</gene>
<evidence type="ECO:0000256" key="2">
    <source>
        <dbReference type="SAM" id="Phobius"/>
    </source>
</evidence>
<dbReference type="Pfam" id="PF00892">
    <property type="entry name" value="EamA"/>
    <property type="match status" value="2"/>
</dbReference>
<proteinExistence type="inferred from homology"/>
<feature type="transmembrane region" description="Helical" evidence="2">
    <location>
        <begin position="48"/>
        <end position="67"/>
    </location>
</feature>
<comment type="similarity">
    <text evidence="1">Belongs to the EamA transporter family.</text>
</comment>
<feature type="transmembrane region" description="Helical" evidence="2">
    <location>
        <begin position="211"/>
        <end position="231"/>
    </location>
</feature>
<organism evidence="4 5">
    <name type="scientific">Nostoc punctiforme NIES-2108</name>
    <dbReference type="NCBI Taxonomy" id="1356359"/>
    <lineage>
        <taxon>Bacteria</taxon>
        <taxon>Bacillati</taxon>
        <taxon>Cyanobacteriota</taxon>
        <taxon>Cyanophyceae</taxon>
        <taxon>Nostocales</taxon>
        <taxon>Nostocaceae</taxon>
        <taxon>Nostoc</taxon>
    </lineage>
</organism>
<reference evidence="4 5" key="1">
    <citation type="submission" date="2016-04" db="EMBL/GenBank/DDBJ databases">
        <authorList>
            <person name="Evans L.H."/>
            <person name="Alamgir A."/>
            <person name="Owens N."/>
            <person name="Weber N.D."/>
            <person name="Virtaneva K."/>
            <person name="Barbian K."/>
            <person name="Babar A."/>
            <person name="Rosenke K."/>
        </authorList>
    </citation>
    <scope>NUCLEOTIDE SEQUENCE [LARGE SCALE GENOMIC DNA]</scope>
    <source>
        <strain evidence="4">NIES-2108</strain>
    </source>
</reference>
<feature type="domain" description="EamA" evidence="3">
    <location>
        <begin position="181"/>
        <end position="315"/>
    </location>
</feature>
<feature type="transmembrane region" description="Helical" evidence="2">
    <location>
        <begin position="95"/>
        <end position="117"/>
    </location>
</feature>
<name>A0A367RS46_NOSPU</name>
<feature type="transmembrane region" description="Helical" evidence="2">
    <location>
        <begin position="298"/>
        <end position="320"/>
    </location>
</feature>
<keyword evidence="2" id="KW-0812">Transmembrane</keyword>